<keyword evidence="2" id="KW-0479">Metal-binding</keyword>
<evidence type="ECO:0000256" key="6">
    <source>
        <dbReference type="ARBA" id="ARBA00022806"/>
    </source>
</evidence>
<dbReference type="Proteomes" id="UP001270362">
    <property type="component" value="Unassembled WGS sequence"/>
</dbReference>
<accession>A0AAE1CC23</accession>
<dbReference type="Pfam" id="PF00271">
    <property type="entry name" value="Helicase_C"/>
    <property type="match status" value="1"/>
</dbReference>
<dbReference type="InterPro" id="IPR013083">
    <property type="entry name" value="Znf_RING/FYVE/PHD"/>
</dbReference>
<dbReference type="GO" id="GO:0008270">
    <property type="term" value="F:zinc ion binding"/>
    <property type="evidence" value="ECO:0007669"/>
    <property type="project" value="UniProtKB-KW"/>
</dbReference>
<sequence>MGDEECDAIRPQYMGPLFSMKLYRLVLDEGHAIKNYKSQSQSRLTMGTKFCGFALIELAKAHVLKPVWANLSKEETLLYRKVEEKVRKRLAAELRDGGISYAAVNWLMLALRLRQAVSHPFLLESMMRKSFSLDDIQWLMKQLTKMQTKTPLWHQIGRWCEEELQIRSVDEFESEHLGETDLNAALNILPQLELMARNKTMEGKLCGRCNLPLEDPFVPECGHAYCRDYIEAHVERQTEVGKEGYLCPLCKKPMANLKAFVRTSRDSMSPGPTISGGRTKSRSKGHKARFASAKPRQRGDDLNSIQAFSRGKVKSSSLADSDRDILNAPNPSTKMTVLINLILEWRRKHPGDKIIVFTQFILNGRVFGRVLQDEKVGFLYFFGSMSHTEKRKTIEDFAARDDAHVLIASLQCTALALNLTCANRVISLDLWWNYALEQQAFGRVYHMGQTKETYFARIMAKNTIDERMANLQLEKLRVIGQTIKDQDSSKIPLTKEEIIGLFGRAVRNEEGMIVGIESDYADEDEDDEARASDGEPIAGSGDTGSSDGSD</sequence>
<dbReference type="SUPFAM" id="SSF52540">
    <property type="entry name" value="P-loop containing nucleoside triphosphate hydrolases"/>
    <property type="match status" value="1"/>
</dbReference>
<keyword evidence="4 9" id="KW-0863">Zinc-finger</keyword>
<dbReference type="PANTHER" id="PTHR45626">
    <property type="entry name" value="TRANSCRIPTION TERMINATION FACTOR 2-RELATED"/>
    <property type="match status" value="1"/>
</dbReference>
<dbReference type="PROSITE" id="PS50089">
    <property type="entry name" value="ZF_RING_2"/>
    <property type="match status" value="1"/>
</dbReference>
<dbReference type="InterPro" id="IPR027417">
    <property type="entry name" value="P-loop_NTPase"/>
</dbReference>
<dbReference type="AlphaFoldDB" id="A0AAE1CC23"/>
<dbReference type="GO" id="GO:0004386">
    <property type="term" value="F:helicase activity"/>
    <property type="evidence" value="ECO:0007669"/>
    <property type="project" value="UniProtKB-KW"/>
</dbReference>
<evidence type="ECO:0000256" key="1">
    <source>
        <dbReference type="ARBA" id="ARBA00007025"/>
    </source>
</evidence>
<keyword evidence="6" id="KW-0347">Helicase</keyword>
<gene>
    <name evidence="13" type="ORF">B0T22DRAFT_425537</name>
</gene>
<reference evidence="13" key="2">
    <citation type="submission" date="2023-06" db="EMBL/GenBank/DDBJ databases">
        <authorList>
            <consortium name="Lawrence Berkeley National Laboratory"/>
            <person name="Haridas S."/>
            <person name="Hensen N."/>
            <person name="Bonometti L."/>
            <person name="Westerberg I."/>
            <person name="Brannstrom I.O."/>
            <person name="Guillou S."/>
            <person name="Cros-Aarteil S."/>
            <person name="Calhoun S."/>
            <person name="Kuo A."/>
            <person name="Mondo S."/>
            <person name="Pangilinan J."/>
            <person name="Riley R."/>
            <person name="Labutti K."/>
            <person name="Andreopoulos B."/>
            <person name="Lipzen A."/>
            <person name="Chen C."/>
            <person name="Yanf M."/>
            <person name="Daum C."/>
            <person name="Ng V."/>
            <person name="Clum A."/>
            <person name="Steindorff A."/>
            <person name="Ohm R."/>
            <person name="Martin F."/>
            <person name="Silar P."/>
            <person name="Natvig D."/>
            <person name="Lalanne C."/>
            <person name="Gautier V."/>
            <person name="Ament-Velasquez S.L."/>
            <person name="Kruys A."/>
            <person name="Hutchinson M.I."/>
            <person name="Powell A.J."/>
            <person name="Barry K."/>
            <person name="Miller A.N."/>
            <person name="Grigoriev I.V."/>
            <person name="Debuchy R."/>
            <person name="Gladieux P."/>
            <person name="Thoren M.H."/>
            <person name="Johannesson H."/>
        </authorList>
    </citation>
    <scope>NUCLEOTIDE SEQUENCE</scope>
    <source>
        <strain evidence="13">CBS 314.62</strain>
    </source>
</reference>
<name>A0AAE1CC23_9PEZI</name>
<dbReference type="GO" id="GO:0005524">
    <property type="term" value="F:ATP binding"/>
    <property type="evidence" value="ECO:0007669"/>
    <property type="project" value="UniProtKB-KW"/>
</dbReference>
<comment type="caution">
    <text evidence="13">The sequence shown here is derived from an EMBL/GenBank/DDBJ whole genome shotgun (WGS) entry which is preliminary data.</text>
</comment>
<dbReference type="GO" id="GO:0016787">
    <property type="term" value="F:hydrolase activity"/>
    <property type="evidence" value="ECO:0007669"/>
    <property type="project" value="UniProtKB-KW"/>
</dbReference>
<evidence type="ECO:0000256" key="2">
    <source>
        <dbReference type="ARBA" id="ARBA00022723"/>
    </source>
</evidence>
<dbReference type="InterPro" id="IPR018957">
    <property type="entry name" value="Znf_C3HC4_RING-type"/>
</dbReference>
<proteinExistence type="inferred from homology"/>
<feature type="compositionally biased region" description="Polar residues" evidence="10">
    <location>
        <begin position="266"/>
        <end position="278"/>
    </location>
</feature>
<evidence type="ECO:0000256" key="4">
    <source>
        <dbReference type="ARBA" id="ARBA00022771"/>
    </source>
</evidence>
<dbReference type="InterPro" id="IPR001841">
    <property type="entry name" value="Znf_RING"/>
</dbReference>
<keyword evidence="3" id="KW-0547">Nucleotide-binding</keyword>
<evidence type="ECO:0000256" key="3">
    <source>
        <dbReference type="ARBA" id="ARBA00022741"/>
    </source>
</evidence>
<comment type="similarity">
    <text evidence="1">Belongs to the SNF2/RAD54 helicase family.</text>
</comment>
<feature type="domain" description="Helicase C-terminal" evidence="12">
    <location>
        <begin position="337"/>
        <end position="499"/>
    </location>
</feature>
<evidence type="ECO:0000256" key="10">
    <source>
        <dbReference type="SAM" id="MobiDB-lite"/>
    </source>
</evidence>
<feature type="compositionally biased region" description="Low complexity" evidence="10">
    <location>
        <begin position="539"/>
        <end position="550"/>
    </location>
</feature>
<dbReference type="SUPFAM" id="SSF57850">
    <property type="entry name" value="RING/U-box"/>
    <property type="match status" value="1"/>
</dbReference>
<feature type="region of interest" description="Disordered" evidence="10">
    <location>
        <begin position="516"/>
        <end position="550"/>
    </location>
</feature>
<keyword evidence="8" id="KW-0067">ATP-binding</keyword>
<evidence type="ECO:0000259" key="11">
    <source>
        <dbReference type="PROSITE" id="PS50089"/>
    </source>
</evidence>
<dbReference type="PANTHER" id="PTHR45626:SF17">
    <property type="entry name" value="HELICASE-LIKE TRANSCRIPTION FACTOR"/>
    <property type="match status" value="1"/>
</dbReference>
<evidence type="ECO:0000256" key="9">
    <source>
        <dbReference type="PROSITE-ProRule" id="PRU00175"/>
    </source>
</evidence>
<dbReference type="Pfam" id="PF00097">
    <property type="entry name" value="zf-C3HC4"/>
    <property type="match status" value="1"/>
</dbReference>
<evidence type="ECO:0000313" key="14">
    <source>
        <dbReference type="Proteomes" id="UP001270362"/>
    </source>
</evidence>
<feature type="compositionally biased region" description="Acidic residues" evidence="10">
    <location>
        <begin position="519"/>
        <end position="528"/>
    </location>
</feature>
<keyword evidence="7" id="KW-0862">Zinc</keyword>
<dbReference type="InterPro" id="IPR050628">
    <property type="entry name" value="SNF2_RAD54_helicase_TF"/>
</dbReference>
<feature type="region of interest" description="Disordered" evidence="10">
    <location>
        <begin position="265"/>
        <end position="303"/>
    </location>
</feature>
<dbReference type="SMART" id="SM00490">
    <property type="entry name" value="HELICc"/>
    <property type="match status" value="1"/>
</dbReference>
<dbReference type="CDD" id="cd18793">
    <property type="entry name" value="SF2_C_SNF"/>
    <property type="match status" value="1"/>
</dbReference>
<evidence type="ECO:0000256" key="7">
    <source>
        <dbReference type="ARBA" id="ARBA00022833"/>
    </source>
</evidence>
<dbReference type="PROSITE" id="PS51194">
    <property type="entry name" value="HELICASE_CTER"/>
    <property type="match status" value="1"/>
</dbReference>
<dbReference type="GO" id="GO:0005634">
    <property type="term" value="C:nucleus"/>
    <property type="evidence" value="ECO:0007669"/>
    <property type="project" value="TreeGrafter"/>
</dbReference>
<evidence type="ECO:0000256" key="5">
    <source>
        <dbReference type="ARBA" id="ARBA00022801"/>
    </source>
</evidence>
<reference evidence="13" key="1">
    <citation type="journal article" date="2023" name="Mol. Phylogenet. Evol.">
        <title>Genome-scale phylogeny and comparative genomics of the fungal order Sordariales.</title>
        <authorList>
            <person name="Hensen N."/>
            <person name="Bonometti L."/>
            <person name="Westerberg I."/>
            <person name="Brannstrom I.O."/>
            <person name="Guillou S."/>
            <person name="Cros-Aarteil S."/>
            <person name="Calhoun S."/>
            <person name="Haridas S."/>
            <person name="Kuo A."/>
            <person name="Mondo S."/>
            <person name="Pangilinan J."/>
            <person name="Riley R."/>
            <person name="LaButti K."/>
            <person name="Andreopoulos B."/>
            <person name="Lipzen A."/>
            <person name="Chen C."/>
            <person name="Yan M."/>
            <person name="Daum C."/>
            <person name="Ng V."/>
            <person name="Clum A."/>
            <person name="Steindorff A."/>
            <person name="Ohm R.A."/>
            <person name="Martin F."/>
            <person name="Silar P."/>
            <person name="Natvig D.O."/>
            <person name="Lalanne C."/>
            <person name="Gautier V."/>
            <person name="Ament-Velasquez S.L."/>
            <person name="Kruys A."/>
            <person name="Hutchinson M.I."/>
            <person name="Powell A.J."/>
            <person name="Barry K."/>
            <person name="Miller A.N."/>
            <person name="Grigoriev I.V."/>
            <person name="Debuchy R."/>
            <person name="Gladieux P."/>
            <person name="Hiltunen Thoren M."/>
            <person name="Johannesson H."/>
        </authorList>
    </citation>
    <scope>NUCLEOTIDE SEQUENCE</scope>
    <source>
        <strain evidence="13">CBS 314.62</strain>
    </source>
</reference>
<dbReference type="Gene3D" id="3.40.50.300">
    <property type="entry name" value="P-loop containing nucleotide triphosphate hydrolases"/>
    <property type="match status" value="1"/>
</dbReference>
<dbReference type="InterPro" id="IPR001650">
    <property type="entry name" value="Helicase_C-like"/>
</dbReference>
<evidence type="ECO:0000313" key="13">
    <source>
        <dbReference type="EMBL" id="KAK3688097.1"/>
    </source>
</evidence>
<feature type="domain" description="RING-type" evidence="11">
    <location>
        <begin position="206"/>
        <end position="251"/>
    </location>
</feature>
<feature type="compositionally biased region" description="Basic residues" evidence="10">
    <location>
        <begin position="279"/>
        <end position="289"/>
    </location>
</feature>
<protein>
    <submittedName>
        <fullName evidence="13">P-loop containing nucleoside triphosphate hydrolase protein</fullName>
    </submittedName>
</protein>
<keyword evidence="5 13" id="KW-0378">Hydrolase</keyword>
<dbReference type="EMBL" id="JAULSO010000002">
    <property type="protein sequence ID" value="KAK3688097.1"/>
    <property type="molecule type" value="Genomic_DNA"/>
</dbReference>
<evidence type="ECO:0000259" key="12">
    <source>
        <dbReference type="PROSITE" id="PS51194"/>
    </source>
</evidence>
<evidence type="ECO:0000256" key="8">
    <source>
        <dbReference type="ARBA" id="ARBA00022840"/>
    </source>
</evidence>
<dbReference type="Gene3D" id="3.30.40.10">
    <property type="entry name" value="Zinc/RING finger domain, C3HC4 (zinc finger)"/>
    <property type="match status" value="1"/>
</dbReference>
<dbReference type="InterPro" id="IPR049730">
    <property type="entry name" value="SNF2/RAD54-like_C"/>
</dbReference>
<dbReference type="GO" id="GO:0006281">
    <property type="term" value="P:DNA repair"/>
    <property type="evidence" value="ECO:0007669"/>
    <property type="project" value="TreeGrafter"/>
</dbReference>
<dbReference type="GO" id="GO:0008094">
    <property type="term" value="F:ATP-dependent activity, acting on DNA"/>
    <property type="evidence" value="ECO:0007669"/>
    <property type="project" value="TreeGrafter"/>
</dbReference>
<keyword evidence="14" id="KW-1185">Reference proteome</keyword>
<organism evidence="13 14">
    <name type="scientific">Podospora appendiculata</name>
    <dbReference type="NCBI Taxonomy" id="314037"/>
    <lineage>
        <taxon>Eukaryota</taxon>
        <taxon>Fungi</taxon>
        <taxon>Dikarya</taxon>
        <taxon>Ascomycota</taxon>
        <taxon>Pezizomycotina</taxon>
        <taxon>Sordariomycetes</taxon>
        <taxon>Sordariomycetidae</taxon>
        <taxon>Sordariales</taxon>
        <taxon>Podosporaceae</taxon>
        <taxon>Podospora</taxon>
    </lineage>
</organism>